<sequence length="384" mass="41976">MRSLHLLCLVSAGPTLGAAFSFPPGVNKIAQSSPAAASCRLSPSQHHNRHDFHAISSIPYQKQRCKETRLQAATLSAADNKLFPSRNERGFFELKTLIRVLFPAIISGAIAYATLPALNNQIATFVLKVTDPGKISMLGDAVQSFISLVGLLYSILVGQVFGFLYSQQEALYLALFDEVTEAKSLLEQVALVSQGRTMYSTCLNSIARYVKQDLLEGMESFDGSITPSLLVSARPSDDPLEAILYLTSVGIPGHVYDTVRSLRQARSRRLGALQRKVPVIHLIMLWLLGIIMVGSFPVFLGVSEAAASMGGLITRSNMTVQSGLFGVATFSVVMCKSVLIELWRTKGGAYNVDKTLKVMVSGLKKELDERMDEAKKIMKRSKQE</sequence>
<reference evidence="3" key="1">
    <citation type="submission" date="2023-06" db="EMBL/GenBank/DDBJ databases">
        <title>Survivors Of The Sea: Transcriptome response of Skeletonema marinoi to long-term dormancy.</title>
        <authorList>
            <person name="Pinder M.I.M."/>
            <person name="Kourtchenko O."/>
            <person name="Robertson E.K."/>
            <person name="Larsson T."/>
            <person name="Maumus F."/>
            <person name="Osuna-Cruz C.M."/>
            <person name="Vancaester E."/>
            <person name="Stenow R."/>
            <person name="Vandepoele K."/>
            <person name="Ploug H."/>
            <person name="Bruchert V."/>
            <person name="Godhe A."/>
            <person name="Topel M."/>
        </authorList>
    </citation>
    <scope>NUCLEOTIDE SEQUENCE</scope>
    <source>
        <strain evidence="3">R05AC</strain>
    </source>
</reference>
<keyword evidence="1" id="KW-1133">Transmembrane helix</keyword>
<keyword evidence="1" id="KW-0472">Membrane</keyword>
<gene>
    <name evidence="3" type="ORF">QTG54_000193</name>
</gene>
<accession>A0AAD8YKG4</accession>
<evidence type="ECO:0000313" key="3">
    <source>
        <dbReference type="EMBL" id="KAK1748254.1"/>
    </source>
</evidence>
<keyword evidence="4" id="KW-1185">Reference proteome</keyword>
<dbReference type="EMBL" id="JATAAI010000001">
    <property type="protein sequence ID" value="KAK1748254.1"/>
    <property type="molecule type" value="Genomic_DNA"/>
</dbReference>
<feature type="transmembrane region" description="Helical" evidence="1">
    <location>
        <begin position="279"/>
        <end position="300"/>
    </location>
</feature>
<feature type="transmembrane region" description="Helical" evidence="1">
    <location>
        <begin position="97"/>
        <end position="118"/>
    </location>
</feature>
<comment type="caution">
    <text evidence="3">The sequence shown here is derived from an EMBL/GenBank/DDBJ whole genome shotgun (WGS) entry which is preliminary data.</text>
</comment>
<feature type="chain" id="PRO_5042249814" evidence="2">
    <location>
        <begin position="20"/>
        <end position="384"/>
    </location>
</feature>
<feature type="signal peptide" evidence="2">
    <location>
        <begin position="1"/>
        <end position="19"/>
    </location>
</feature>
<organism evidence="3 4">
    <name type="scientific">Skeletonema marinoi</name>
    <dbReference type="NCBI Taxonomy" id="267567"/>
    <lineage>
        <taxon>Eukaryota</taxon>
        <taxon>Sar</taxon>
        <taxon>Stramenopiles</taxon>
        <taxon>Ochrophyta</taxon>
        <taxon>Bacillariophyta</taxon>
        <taxon>Coscinodiscophyceae</taxon>
        <taxon>Thalassiosirophycidae</taxon>
        <taxon>Thalassiosirales</taxon>
        <taxon>Skeletonemataceae</taxon>
        <taxon>Skeletonema</taxon>
        <taxon>Skeletonema marinoi-dohrnii complex</taxon>
    </lineage>
</organism>
<evidence type="ECO:0000256" key="1">
    <source>
        <dbReference type="SAM" id="Phobius"/>
    </source>
</evidence>
<name>A0AAD8YKG4_9STRA</name>
<feature type="transmembrane region" description="Helical" evidence="1">
    <location>
        <begin position="145"/>
        <end position="165"/>
    </location>
</feature>
<feature type="transmembrane region" description="Helical" evidence="1">
    <location>
        <begin position="320"/>
        <end position="339"/>
    </location>
</feature>
<keyword evidence="1" id="KW-0812">Transmembrane</keyword>
<dbReference type="Proteomes" id="UP001224775">
    <property type="component" value="Unassembled WGS sequence"/>
</dbReference>
<evidence type="ECO:0000256" key="2">
    <source>
        <dbReference type="SAM" id="SignalP"/>
    </source>
</evidence>
<protein>
    <submittedName>
        <fullName evidence="3">Uncharacterized protein</fullName>
    </submittedName>
</protein>
<keyword evidence="2" id="KW-0732">Signal</keyword>
<evidence type="ECO:0000313" key="4">
    <source>
        <dbReference type="Proteomes" id="UP001224775"/>
    </source>
</evidence>
<proteinExistence type="predicted"/>
<dbReference type="AlphaFoldDB" id="A0AAD8YKG4"/>